<evidence type="ECO:0000256" key="7">
    <source>
        <dbReference type="SAM" id="Phobius"/>
    </source>
</evidence>
<evidence type="ECO:0000256" key="1">
    <source>
        <dbReference type="ARBA" id="ARBA00004651"/>
    </source>
</evidence>
<keyword evidence="5 7" id="KW-1133">Transmembrane helix</keyword>
<evidence type="ECO:0000256" key="6">
    <source>
        <dbReference type="ARBA" id="ARBA00023136"/>
    </source>
</evidence>
<feature type="transmembrane region" description="Helical" evidence="7">
    <location>
        <begin position="111"/>
        <end position="129"/>
    </location>
</feature>
<evidence type="ECO:0000256" key="3">
    <source>
        <dbReference type="ARBA" id="ARBA00022475"/>
    </source>
</evidence>
<evidence type="ECO:0000313" key="8">
    <source>
        <dbReference type="EMBL" id="VEJ34251.1"/>
    </source>
</evidence>
<dbReference type="GO" id="GO:0005886">
    <property type="term" value="C:plasma membrane"/>
    <property type="evidence" value="ECO:0007669"/>
    <property type="project" value="UniProtKB-SubCell"/>
</dbReference>
<dbReference type="PANTHER" id="PTHR43663:SF1">
    <property type="entry name" value="CHROMATE TRANSPORTER"/>
    <property type="match status" value="1"/>
</dbReference>
<dbReference type="GO" id="GO:0015109">
    <property type="term" value="F:chromate transmembrane transporter activity"/>
    <property type="evidence" value="ECO:0007669"/>
    <property type="project" value="InterPro"/>
</dbReference>
<feature type="transmembrane region" description="Helical" evidence="7">
    <location>
        <begin position="141"/>
        <end position="158"/>
    </location>
</feature>
<keyword evidence="3" id="KW-1003">Cell membrane</keyword>
<dbReference type="EMBL" id="LR134523">
    <property type="protein sequence ID" value="VEJ34251.1"/>
    <property type="molecule type" value="Genomic_DNA"/>
</dbReference>
<dbReference type="PANTHER" id="PTHR43663">
    <property type="entry name" value="CHROMATE TRANSPORT PROTEIN-RELATED"/>
    <property type="match status" value="1"/>
</dbReference>
<dbReference type="Pfam" id="PF02417">
    <property type="entry name" value="Chromate_transp"/>
    <property type="match status" value="1"/>
</dbReference>
<dbReference type="RefSeq" id="WP_126464545.1">
    <property type="nucleotide sequence ID" value="NZ_LR134523.1"/>
</dbReference>
<feature type="transmembrane region" description="Helical" evidence="7">
    <location>
        <begin position="163"/>
        <end position="184"/>
    </location>
</feature>
<organism evidence="8 9">
    <name type="scientific">Aedoeadaptatus ivorii</name>
    <dbReference type="NCBI Taxonomy" id="54006"/>
    <lineage>
        <taxon>Bacteria</taxon>
        <taxon>Bacillati</taxon>
        <taxon>Bacillota</taxon>
        <taxon>Tissierellia</taxon>
        <taxon>Tissierellales</taxon>
        <taxon>Peptoniphilaceae</taxon>
        <taxon>Aedoeadaptatus</taxon>
    </lineage>
</organism>
<dbReference type="InterPro" id="IPR003370">
    <property type="entry name" value="Chromate_transpt"/>
</dbReference>
<keyword evidence="4 7" id="KW-0812">Transmembrane</keyword>
<comment type="similarity">
    <text evidence="2">Belongs to the chromate ion transporter (CHR) (TC 2.A.51) family.</text>
</comment>
<evidence type="ECO:0000313" key="9">
    <source>
        <dbReference type="Proteomes" id="UP000269544"/>
    </source>
</evidence>
<dbReference type="OrthoDB" id="9788907at2"/>
<keyword evidence="9" id="KW-1185">Reference proteome</keyword>
<protein>
    <submittedName>
        <fullName evidence="8">Chromate transporter, chromate ion transporter (CHR) family</fullName>
    </submittedName>
</protein>
<gene>
    <name evidence="8" type="ORF">NCTC13079_00058</name>
</gene>
<feature type="transmembrane region" description="Helical" evidence="7">
    <location>
        <begin position="77"/>
        <end position="99"/>
    </location>
</feature>
<accession>A0A3S5F7S0</accession>
<dbReference type="KEGG" id="piv:NCTC13079_00058"/>
<dbReference type="InterPro" id="IPR052518">
    <property type="entry name" value="CHR_Transporter"/>
</dbReference>
<name>A0A3S5F7S0_9FIRM</name>
<comment type="subcellular location">
    <subcellularLocation>
        <location evidence="1">Cell membrane</location>
        <topology evidence="1">Multi-pass membrane protein</topology>
    </subcellularLocation>
</comment>
<evidence type="ECO:0000256" key="2">
    <source>
        <dbReference type="ARBA" id="ARBA00005262"/>
    </source>
</evidence>
<dbReference type="AlphaFoldDB" id="A0A3S5F7S0"/>
<dbReference type="Proteomes" id="UP000269544">
    <property type="component" value="Chromosome"/>
</dbReference>
<proteinExistence type="inferred from homology"/>
<evidence type="ECO:0000256" key="5">
    <source>
        <dbReference type="ARBA" id="ARBA00022989"/>
    </source>
</evidence>
<sequence>MLLLKLYVQFLKIGAFSFGGGYATLPLIQQYIVEQEGWITMTQFTDLITISQMTPGPIAINSATFVGAQVAGPAGSVVATLGAVTPQTLLMTVLGYFLFTKKRHFKLMDMLLRGIKPGIVGLIFIAALQMSKNAFFPEGGGLEPVALVTFVIGGILYYKKADLIRLIGLGAAIGIALKLLMSFVP</sequence>
<keyword evidence="6 7" id="KW-0472">Membrane</keyword>
<reference evidence="8 9" key="1">
    <citation type="submission" date="2018-12" db="EMBL/GenBank/DDBJ databases">
        <authorList>
            <consortium name="Pathogen Informatics"/>
        </authorList>
    </citation>
    <scope>NUCLEOTIDE SEQUENCE [LARGE SCALE GENOMIC DNA]</scope>
    <source>
        <strain evidence="8 9">NCTC13079</strain>
    </source>
</reference>
<evidence type="ECO:0000256" key="4">
    <source>
        <dbReference type="ARBA" id="ARBA00022692"/>
    </source>
</evidence>